<dbReference type="EMBL" id="RSDW01000001">
    <property type="protein sequence ID" value="RSL16605.1"/>
    <property type="molecule type" value="Genomic_DNA"/>
</dbReference>
<dbReference type="OrthoDB" id="9805474at2"/>
<comment type="caution">
    <text evidence="3">The sequence shown here is derived from an EMBL/GenBank/DDBJ whole genome shotgun (WGS) entry which is preliminary data.</text>
</comment>
<dbReference type="InterPro" id="IPR052163">
    <property type="entry name" value="DGC-Regulatory_Protein"/>
</dbReference>
<keyword evidence="1" id="KW-1133">Transmembrane helix</keyword>
<name>A0A3R9QAI1_9BACT</name>
<dbReference type="PANTHER" id="PTHR46663:SF2">
    <property type="entry name" value="GGDEF DOMAIN-CONTAINING PROTEIN"/>
    <property type="match status" value="1"/>
</dbReference>
<keyword evidence="1" id="KW-0812">Transmembrane</keyword>
<feature type="domain" description="GGDEF" evidence="2">
    <location>
        <begin position="283"/>
        <end position="416"/>
    </location>
</feature>
<dbReference type="AlphaFoldDB" id="A0A3R9QAI1"/>
<dbReference type="NCBIfam" id="TIGR00254">
    <property type="entry name" value="GGDEF"/>
    <property type="match status" value="1"/>
</dbReference>
<dbReference type="PANTHER" id="PTHR46663">
    <property type="entry name" value="DIGUANYLATE CYCLASE DGCT-RELATED"/>
    <property type="match status" value="1"/>
</dbReference>
<feature type="transmembrane region" description="Helical" evidence="1">
    <location>
        <begin position="60"/>
        <end position="79"/>
    </location>
</feature>
<dbReference type="Gene3D" id="3.30.70.270">
    <property type="match status" value="1"/>
</dbReference>
<feature type="transmembrane region" description="Helical" evidence="1">
    <location>
        <begin position="91"/>
        <end position="111"/>
    </location>
</feature>
<evidence type="ECO:0000256" key="1">
    <source>
        <dbReference type="SAM" id="Phobius"/>
    </source>
</evidence>
<keyword evidence="4" id="KW-1185">Reference proteome</keyword>
<dbReference type="SMART" id="SM00267">
    <property type="entry name" value="GGDEF"/>
    <property type="match status" value="1"/>
</dbReference>
<dbReference type="InterPro" id="IPR000160">
    <property type="entry name" value="GGDEF_dom"/>
</dbReference>
<dbReference type="InterPro" id="IPR029787">
    <property type="entry name" value="Nucleotide_cyclase"/>
</dbReference>
<organism evidence="3 4">
    <name type="scientific">Edaphobacter aggregans</name>
    <dbReference type="NCBI Taxonomy" id="570835"/>
    <lineage>
        <taxon>Bacteria</taxon>
        <taxon>Pseudomonadati</taxon>
        <taxon>Acidobacteriota</taxon>
        <taxon>Terriglobia</taxon>
        <taxon>Terriglobales</taxon>
        <taxon>Acidobacteriaceae</taxon>
        <taxon>Edaphobacter</taxon>
    </lineage>
</organism>
<dbReference type="PROSITE" id="PS50887">
    <property type="entry name" value="GGDEF"/>
    <property type="match status" value="1"/>
</dbReference>
<keyword evidence="1" id="KW-0472">Membrane</keyword>
<dbReference type="RefSeq" id="WP_125485187.1">
    <property type="nucleotide sequence ID" value="NZ_RSDW01000001.1"/>
</dbReference>
<dbReference type="InterPro" id="IPR043128">
    <property type="entry name" value="Rev_trsase/Diguanyl_cyclase"/>
</dbReference>
<gene>
    <name evidence="3" type="ORF">EDE15_2126</name>
</gene>
<dbReference type="Proteomes" id="UP000269669">
    <property type="component" value="Unassembled WGS sequence"/>
</dbReference>
<evidence type="ECO:0000313" key="4">
    <source>
        <dbReference type="Proteomes" id="UP000269669"/>
    </source>
</evidence>
<feature type="transmembrane region" description="Helical" evidence="1">
    <location>
        <begin position="117"/>
        <end position="135"/>
    </location>
</feature>
<reference evidence="3 4" key="1">
    <citation type="submission" date="2018-12" db="EMBL/GenBank/DDBJ databases">
        <title>Sequencing of bacterial isolates from soil warming experiment in Harvard Forest, Massachusetts, USA.</title>
        <authorList>
            <person name="Deangelis K."/>
        </authorList>
    </citation>
    <scope>NUCLEOTIDE SEQUENCE [LARGE SCALE GENOMIC DNA]</scope>
    <source>
        <strain evidence="3 4">EB153</strain>
    </source>
</reference>
<dbReference type="Pfam" id="PF00990">
    <property type="entry name" value="GGDEF"/>
    <property type="match status" value="1"/>
</dbReference>
<proteinExistence type="predicted"/>
<evidence type="ECO:0000313" key="3">
    <source>
        <dbReference type="EMBL" id="RSL16605.1"/>
    </source>
</evidence>
<sequence>MNYAFLPDLFALTILIVILLVLRQRHPQEQVNMWLLGLFFTFVEAVAHIFYAPNGLPSKVLHVIVMNCYLLAGVVWVWASGDQRRSLRDRLLYLSLNALPLLAMNTLYGMHIFKAEAFLPCVVAGVMISGVTAFYLRRSWRLAVVQISGWFAVGLLVHNGKFREAVYWSLGCVYSIAWFNFRQLLPRKSTGRLAILTGFFIWAAFFLVHPLIVQYRTYADIASHVWNMQKSLISIGMILVMLEEQVSSNRWLALHDELTGLPNRRSFEDGLACALDRAHRSNGSLAVFMLDLNGFKQINDSLGHHAGDQVLCEVSKNLRENVRGFDALARLGGDEFTLIAGLSEKQSVEGLADAIRGAVETPILVEGQAMSVTASLGISIYPDDAQDATRLLRIADLRMYTYKQMPGPQPKLKGLSPTTSL</sequence>
<feature type="transmembrane region" description="Helical" evidence="1">
    <location>
        <begin position="193"/>
        <end position="212"/>
    </location>
</feature>
<protein>
    <submittedName>
        <fullName evidence="3">Diguanylate cyclase (GGDEF)-like protein</fullName>
    </submittedName>
</protein>
<feature type="transmembrane region" description="Helical" evidence="1">
    <location>
        <begin position="34"/>
        <end position="54"/>
    </location>
</feature>
<dbReference type="CDD" id="cd01949">
    <property type="entry name" value="GGDEF"/>
    <property type="match status" value="1"/>
</dbReference>
<evidence type="ECO:0000259" key="2">
    <source>
        <dbReference type="PROSITE" id="PS50887"/>
    </source>
</evidence>
<dbReference type="SUPFAM" id="SSF55073">
    <property type="entry name" value="Nucleotide cyclase"/>
    <property type="match status" value="1"/>
</dbReference>
<accession>A0A3R9QAI1</accession>
<feature type="transmembrane region" description="Helical" evidence="1">
    <location>
        <begin position="6"/>
        <end position="22"/>
    </location>
</feature>